<dbReference type="AlphaFoldDB" id="A0A381VRV2"/>
<proteinExistence type="predicted"/>
<evidence type="ECO:0000313" key="1">
    <source>
        <dbReference type="EMBL" id="SVA43046.1"/>
    </source>
</evidence>
<sequence>MKIGIGARALALGGAYSAIADDASALYWNPGGLSRIRKNQILLDHYDWILDVDLDFIGAIITTPYGNIGAALSYLHMGEMEVTTTHSPDGTGEKFGAGSIMAQLSFARNLTDRFSIGGSTKLIQENIYNSRATGIAIDLGTLYYTQLPGLTMGMSISNYGTKMQMSGRDMILQTEVDPSLESDPININANYATDRFDLPLIFRFGLAYKKALPNNLSLLVAADALHPNDNTENINFGTELVFKDFVYLRSGWEHLFQRDSEAGLTLGGGVKLTIGKTYYTIDYTYAQMGLLGDQKKLTLMISF</sequence>
<gene>
    <name evidence="1" type="ORF">METZ01_LOCUS95900</name>
</gene>
<accession>A0A381VRV2</accession>
<dbReference type="EMBL" id="UINC01009605">
    <property type="protein sequence ID" value="SVA43046.1"/>
    <property type="molecule type" value="Genomic_DNA"/>
</dbReference>
<dbReference type="SUPFAM" id="SSF56935">
    <property type="entry name" value="Porins"/>
    <property type="match status" value="1"/>
</dbReference>
<protein>
    <recommendedName>
        <fullName evidence="2">PorV/PorQ family protein</fullName>
    </recommendedName>
</protein>
<dbReference type="NCBIfam" id="NF033709">
    <property type="entry name" value="PorV_fam"/>
    <property type="match status" value="1"/>
</dbReference>
<reference evidence="1" key="1">
    <citation type="submission" date="2018-05" db="EMBL/GenBank/DDBJ databases">
        <authorList>
            <person name="Lanie J.A."/>
            <person name="Ng W.-L."/>
            <person name="Kazmierczak K.M."/>
            <person name="Andrzejewski T.M."/>
            <person name="Davidsen T.M."/>
            <person name="Wayne K.J."/>
            <person name="Tettelin H."/>
            <person name="Glass J.I."/>
            <person name="Rusch D."/>
            <person name="Podicherti R."/>
            <person name="Tsui H.-C.T."/>
            <person name="Winkler M.E."/>
        </authorList>
    </citation>
    <scope>NUCLEOTIDE SEQUENCE</scope>
</reference>
<evidence type="ECO:0008006" key="2">
    <source>
        <dbReference type="Google" id="ProtNLM"/>
    </source>
</evidence>
<organism evidence="1">
    <name type="scientific">marine metagenome</name>
    <dbReference type="NCBI Taxonomy" id="408172"/>
    <lineage>
        <taxon>unclassified sequences</taxon>
        <taxon>metagenomes</taxon>
        <taxon>ecological metagenomes</taxon>
    </lineage>
</organism>
<name>A0A381VRV2_9ZZZZ</name>
<dbReference type="Gene3D" id="2.40.160.60">
    <property type="entry name" value="Outer membrane protein transport protein (OMPP1/FadL/TodX)"/>
    <property type="match status" value="1"/>
</dbReference>